<evidence type="ECO:0000313" key="8">
    <source>
        <dbReference type="Proteomes" id="UP000006316"/>
    </source>
</evidence>
<dbReference type="GO" id="GO:0005886">
    <property type="term" value="C:plasma membrane"/>
    <property type="evidence" value="ECO:0007669"/>
    <property type="project" value="UniProtKB-SubCell"/>
</dbReference>
<dbReference type="Proteomes" id="UP000006316">
    <property type="component" value="Unassembled WGS sequence"/>
</dbReference>
<dbReference type="PATRIC" id="fig|1117379.3.peg.2130"/>
<feature type="transmembrane region" description="Helical" evidence="6">
    <location>
        <begin position="107"/>
        <end position="127"/>
    </location>
</feature>
<dbReference type="OrthoDB" id="9789927at2"/>
<accession>K6CE59</accession>
<feature type="transmembrane region" description="Helical" evidence="6">
    <location>
        <begin position="156"/>
        <end position="176"/>
    </location>
</feature>
<evidence type="ECO:0000256" key="3">
    <source>
        <dbReference type="ARBA" id="ARBA00022692"/>
    </source>
</evidence>
<dbReference type="InterPro" id="IPR001851">
    <property type="entry name" value="ABC_transp_permease"/>
</dbReference>
<dbReference type="STRING" id="1117379.BABA_10206"/>
<feature type="transmembrane region" description="Helical" evidence="6">
    <location>
        <begin position="203"/>
        <end position="230"/>
    </location>
</feature>
<dbReference type="CDD" id="cd06581">
    <property type="entry name" value="TM_PBP1_LivM_like"/>
    <property type="match status" value="1"/>
</dbReference>
<evidence type="ECO:0000256" key="2">
    <source>
        <dbReference type="ARBA" id="ARBA00022475"/>
    </source>
</evidence>
<gene>
    <name evidence="7" type="ORF">BABA_10206</name>
</gene>
<keyword evidence="4 6" id="KW-1133">Transmembrane helix</keyword>
<dbReference type="PANTHER" id="PTHR30482:SF17">
    <property type="entry name" value="ABC TRANSPORTER ATP-BINDING PROTEIN"/>
    <property type="match status" value="1"/>
</dbReference>
<proteinExistence type="predicted"/>
<protein>
    <submittedName>
        <fullName evidence="7">Inner-membrane translocator</fullName>
    </submittedName>
</protein>
<dbReference type="PANTHER" id="PTHR30482">
    <property type="entry name" value="HIGH-AFFINITY BRANCHED-CHAIN AMINO ACID TRANSPORT SYSTEM PERMEASE"/>
    <property type="match status" value="1"/>
</dbReference>
<evidence type="ECO:0000256" key="6">
    <source>
        <dbReference type="SAM" id="Phobius"/>
    </source>
</evidence>
<name>K6CE59_9BACI</name>
<dbReference type="eggNOG" id="COG4177">
    <property type="taxonomic scope" value="Bacteria"/>
</dbReference>
<sequence>MKKGSIKGILLFLLMVLVPFFLSLYYVNILSEILILSVFALSLNILVGQTGLVSLGHAAFFGAGAYATGIAAIHFSSNIFITIGMGLLFALLLALIIGLLSTKAHGFYFLMLTLACSQIFYSIVYQWTKVTGGSNGLSGISPLDILAGMRLSNQVFVYYFILVVVTILLLFLSRFLRSPLGSVFIGIKENEERMKSIGYNTALYKNISFLIAGTIGGLAGSLYVIFNGFISPTDVYWTASGSVLIMVLIGGVGTLWGPVIGAAFIVILETIISSYTDNWMMIIGVAFILFVIFAPNGIVGIYNNAKRMLFKGQKIPQKELNRIPIKQQTKMDG</sequence>
<dbReference type="AlphaFoldDB" id="K6CE59"/>
<comment type="caution">
    <text evidence="7">The sequence shown here is derived from an EMBL/GenBank/DDBJ whole genome shotgun (WGS) entry which is preliminary data.</text>
</comment>
<reference evidence="7 8" key="1">
    <citation type="journal article" date="2012" name="Front. Microbiol.">
        <title>Redundancy and modularity in membrane-associated dissimilatory nitrate reduction in Bacillus.</title>
        <authorList>
            <person name="Heylen K."/>
            <person name="Keltjens J."/>
        </authorList>
    </citation>
    <scope>NUCLEOTIDE SEQUENCE [LARGE SCALE GENOMIC DNA]</scope>
    <source>
        <strain evidence="8">LMG 21833T</strain>
    </source>
</reference>
<feature type="transmembrane region" description="Helical" evidence="6">
    <location>
        <begin position="279"/>
        <end position="302"/>
    </location>
</feature>
<comment type="subcellular location">
    <subcellularLocation>
        <location evidence="1">Cell membrane</location>
        <topology evidence="1">Multi-pass membrane protein</topology>
    </subcellularLocation>
</comment>
<dbReference type="InterPro" id="IPR043428">
    <property type="entry name" value="LivM-like"/>
</dbReference>
<keyword evidence="8" id="KW-1185">Reference proteome</keyword>
<keyword evidence="2" id="KW-1003">Cell membrane</keyword>
<evidence type="ECO:0000256" key="1">
    <source>
        <dbReference type="ARBA" id="ARBA00004651"/>
    </source>
</evidence>
<feature type="transmembrane region" description="Helical" evidence="6">
    <location>
        <begin position="9"/>
        <end position="27"/>
    </location>
</feature>
<feature type="transmembrane region" description="Helical" evidence="6">
    <location>
        <begin position="55"/>
        <end position="73"/>
    </location>
</feature>
<evidence type="ECO:0000256" key="4">
    <source>
        <dbReference type="ARBA" id="ARBA00022989"/>
    </source>
</evidence>
<dbReference type="Pfam" id="PF02653">
    <property type="entry name" value="BPD_transp_2"/>
    <property type="match status" value="1"/>
</dbReference>
<evidence type="ECO:0000256" key="5">
    <source>
        <dbReference type="ARBA" id="ARBA00023136"/>
    </source>
</evidence>
<feature type="transmembrane region" description="Helical" evidence="6">
    <location>
        <begin position="242"/>
        <end position="267"/>
    </location>
</feature>
<evidence type="ECO:0000313" key="7">
    <source>
        <dbReference type="EMBL" id="EKN69425.1"/>
    </source>
</evidence>
<dbReference type="GO" id="GO:0015658">
    <property type="term" value="F:branched-chain amino acid transmembrane transporter activity"/>
    <property type="evidence" value="ECO:0007669"/>
    <property type="project" value="InterPro"/>
</dbReference>
<keyword evidence="3 6" id="KW-0812">Transmembrane</keyword>
<dbReference type="EMBL" id="AJLS01000056">
    <property type="protein sequence ID" value="EKN69425.1"/>
    <property type="molecule type" value="Genomic_DNA"/>
</dbReference>
<keyword evidence="5 6" id="KW-0472">Membrane</keyword>
<organism evidence="7 8">
    <name type="scientific">Neobacillus bataviensis LMG 21833</name>
    <dbReference type="NCBI Taxonomy" id="1117379"/>
    <lineage>
        <taxon>Bacteria</taxon>
        <taxon>Bacillati</taxon>
        <taxon>Bacillota</taxon>
        <taxon>Bacilli</taxon>
        <taxon>Bacillales</taxon>
        <taxon>Bacillaceae</taxon>
        <taxon>Neobacillus</taxon>
    </lineage>
</organism>
<feature type="transmembrane region" description="Helical" evidence="6">
    <location>
        <begin position="79"/>
        <end position="100"/>
    </location>
</feature>
<dbReference type="RefSeq" id="WP_007085058.1">
    <property type="nucleotide sequence ID" value="NZ_AJLS01000056.1"/>
</dbReference>